<sequence length="650" mass="72438">MSSDSEGQAPTRKRSRTSEEAGAGGAKEGKKARGRPRVDTQDATAADRRRTQIRLAQRAYRQRKETTIVSLKQQSTQLHSIIEQMNKTFLRFNDSTLKSGLLQLNPALARELKRATDTFSSLTKTASELQNSDEDHVEGVENATDGQITQGPKTASPVQATVEVGWGYSAMPDHSERNNTTQHVQTQTQSDNYFQTLQGGFSNSLVRRQTTIGELWDQSRNDSSQHRTTTTASRQTTALPFGLVDILSQPHDSYGNATTQQDIFSVNIPTPDVTPPTTRLSTPPLSLPNPLVNKTIAPIFTYSHDETTFARRLTRAALETGFHLVSTANVRPSALNYVFKLSLPYLSLDQLRTRFKMLLSRSVNEDLDFWETPFIHLGGAGTHYPRKDANGNILAKTDIWTIRQIGPLEKRMARLENIADGRWEDLSDIDLTVFEGEWFDAYDVEGYLEDRWSCHVDPKYSFAECVIEKEDPEPSGVSYLEQLDAASRRTSKDSDSPSLMRSTTSSSTSSSTNSVANSTNPYNVPDAPFGLDMSFQTPPYPHGNNDFSKFNEIDLSFDQTLGLDLAPGYDYGFSADSYADTNLGLDMMGPNEPLPIVKQKRKKSVMIDVSTLINEIIKHGVCLGRAPGFRRKDVDMAVQKAMMPMQIPTY</sequence>
<evidence type="ECO:0000256" key="1">
    <source>
        <dbReference type="SAM" id="MobiDB-lite"/>
    </source>
</evidence>
<dbReference type="AlphaFoldDB" id="A0A9P4H9X2"/>
<feature type="region of interest" description="Disordered" evidence="1">
    <location>
        <begin position="485"/>
        <end position="523"/>
    </location>
</feature>
<evidence type="ECO:0000313" key="3">
    <source>
        <dbReference type="Proteomes" id="UP000799777"/>
    </source>
</evidence>
<dbReference type="OrthoDB" id="3555317at2759"/>
<dbReference type="GO" id="GO:0003700">
    <property type="term" value="F:DNA-binding transcription factor activity"/>
    <property type="evidence" value="ECO:0007669"/>
    <property type="project" value="InterPro"/>
</dbReference>
<reference evidence="2" key="1">
    <citation type="journal article" date="2020" name="Stud. Mycol.">
        <title>101 Dothideomycetes genomes: a test case for predicting lifestyles and emergence of pathogens.</title>
        <authorList>
            <person name="Haridas S."/>
            <person name="Albert R."/>
            <person name="Binder M."/>
            <person name="Bloem J."/>
            <person name="Labutti K."/>
            <person name="Salamov A."/>
            <person name="Andreopoulos B."/>
            <person name="Baker S."/>
            <person name="Barry K."/>
            <person name="Bills G."/>
            <person name="Bluhm B."/>
            <person name="Cannon C."/>
            <person name="Castanera R."/>
            <person name="Culley D."/>
            <person name="Daum C."/>
            <person name="Ezra D."/>
            <person name="Gonzalez J."/>
            <person name="Henrissat B."/>
            <person name="Kuo A."/>
            <person name="Liang C."/>
            <person name="Lipzen A."/>
            <person name="Lutzoni F."/>
            <person name="Magnuson J."/>
            <person name="Mondo S."/>
            <person name="Nolan M."/>
            <person name="Ohm R."/>
            <person name="Pangilinan J."/>
            <person name="Park H.-J."/>
            <person name="Ramirez L."/>
            <person name="Alfaro M."/>
            <person name="Sun H."/>
            <person name="Tritt A."/>
            <person name="Yoshinaga Y."/>
            <person name="Zwiers L.-H."/>
            <person name="Turgeon B."/>
            <person name="Goodwin S."/>
            <person name="Spatafora J."/>
            <person name="Crous P."/>
            <person name="Grigoriev I."/>
        </authorList>
    </citation>
    <scope>NUCLEOTIDE SEQUENCE</scope>
    <source>
        <strain evidence="2">CBS 110217</strain>
    </source>
</reference>
<dbReference type="EMBL" id="ML978189">
    <property type="protein sequence ID" value="KAF2030535.1"/>
    <property type="molecule type" value="Genomic_DNA"/>
</dbReference>
<dbReference type="Gene3D" id="1.20.5.170">
    <property type="match status" value="1"/>
</dbReference>
<keyword evidence="3" id="KW-1185">Reference proteome</keyword>
<dbReference type="InterPro" id="IPR046347">
    <property type="entry name" value="bZIP_sf"/>
</dbReference>
<organism evidence="2 3">
    <name type="scientific">Setomelanomma holmii</name>
    <dbReference type="NCBI Taxonomy" id="210430"/>
    <lineage>
        <taxon>Eukaryota</taxon>
        <taxon>Fungi</taxon>
        <taxon>Dikarya</taxon>
        <taxon>Ascomycota</taxon>
        <taxon>Pezizomycotina</taxon>
        <taxon>Dothideomycetes</taxon>
        <taxon>Pleosporomycetidae</taxon>
        <taxon>Pleosporales</taxon>
        <taxon>Pleosporineae</taxon>
        <taxon>Phaeosphaeriaceae</taxon>
        <taxon>Setomelanomma</taxon>
    </lineage>
</organism>
<gene>
    <name evidence="2" type="ORF">EK21DRAFT_65189</name>
</gene>
<evidence type="ECO:0000313" key="2">
    <source>
        <dbReference type="EMBL" id="KAF2030535.1"/>
    </source>
</evidence>
<accession>A0A9P4H9X2</accession>
<feature type="region of interest" description="Disordered" evidence="1">
    <location>
        <begin position="1"/>
        <end position="50"/>
    </location>
</feature>
<feature type="compositionally biased region" description="Low complexity" evidence="1">
    <location>
        <begin position="496"/>
        <end position="520"/>
    </location>
</feature>
<dbReference type="Proteomes" id="UP000799777">
    <property type="component" value="Unassembled WGS sequence"/>
</dbReference>
<name>A0A9P4H9X2_9PLEO</name>
<protein>
    <recommendedName>
        <fullName evidence="4">BZIP domain-containing protein</fullName>
    </recommendedName>
</protein>
<feature type="compositionally biased region" description="Basic and acidic residues" evidence="1">
    <location>
        <begin position="486"/>
        <end position="495"/>
    </location>
</feature>
<feature type="compositionally biased region" description="Basic and acidic residues" evidence="1">
    <location>
        <begin position="27"/>
        <end position="50"/>
    </location>
</feature>
<dbReference type="PANTHER" id="PTHR40618:SF1">
    <property type="entry name" value="B-ZIP TRANSCRIPTION FACTOR (EUROFUNG)"/>
    <property type="match status" value="1"/>
</dbReference>
<comment type="caution">
    <text evidence="2">The sequence shown here is derived from an EMBL/GenBank/DDBJ whole genome shotgun (WGS) entry which is preliminary data.</text>
</comment>
<dbReference type="CDD" id="cd14688">
    <property type="entry name" value="bZIP_YAP"/>
    <property type="match status" value="1"/>
</dbReference>
<dbReference type="SUPFAM" id="SSF57959">
    <property type="entry name" value="Leucine zipper domain"/>
    <property type="match status" value="1"/>
</dbReference>
<dbReference type="PANTHER" id="PTHR40618">
    <property type="entry name" value="B-ZIP TRANSCRIPTION FACTOR (EUROFUNG)-RELATED"/>
    <property type="match status" value="1"/>
</dbReference>
<evidence type="ECO:0008006" key="4">
    <source>
        <dbReference type="Google" id="ProtNLM"/>
    </source>
</evidence>
<proteinExistence type="predicted"/>